<feature type="region of interest" description="Disordered" evidence="1">
    <location>
        <begin position="427"/>
        <end position="510"/>
    </location>
</feature>
<dbReference type="EMBL" id="DS547092">
    <property type="protein sequence ID" value="EDR14455.1"/>
    <property type="molecule type" value="Genomic_DNA"/>
</dbReference>
<evidence type="ECO:0000313" key="4">
    <source>
        <dbReference type="Proteomes" id="UP000001194"/>
    </source>
</evidence>
<dbReference type="KEGG" id="lbc:LACBIDRAFT_291963"/>
<gene>
    <name evidence="3" type="ORF">LACBIDRAFT_291963</name>
</gene>
<feature type="compositionally biased region" description="Low complexity" evidence="1">
    <location>
        <begin position="451"/>
        <end position="510"/>
    </location>
</feature>
<feature type="region of interest" description="Disordered" evidence="1">
    <location>
        <begin position="326"/>
        <end position="379"/>
    </location>
</feature>
<feature type="region of interest" description="Disordered" evidence="1">
    <location>
        <begin position="39"/>
        <end position="87"/>
    </location>
</feature>
<feature type="compositionally biased region" description="Polar residues" evidence="1">
    <location>
        <begin position="435"/>
        <end position="450"/>
    </location>
</feature>
<dbReference type="AlphaFoldDB" id="B0CT96"/>
<accession>B0CT96</accession>
<feature type="compositionally biased region" description="Low complexity" evidence="1">
    <location>
        <begin position="66"/>
        <end position="80"/>
    </location>
</feature>
<dbReference type="STRING" id="486041.B0CT96"/>
<dbReference type="GeneID" id="6070860"/>
<dbReference type="Proteomes" id="UP000001194">
    <property type="component" value="Unassembled WGS sequence"/>
</dbReference>
<sequence length="580" mass="59894">MLALNPRFAILATFCSLAAVTLSPVSTVAIAVNPRHSEAKEATTSVHHQKQPTVPLPAATLRKSKSAAAKKGAKKTSASAGEKHKSDGGRFKVRDFVVVEARRHRGYGKIIIDSKHGIWVGPDRHSNYGRELEKVIVKGKDAHIHVEDHDHSWPHGEKIIVKGSNAHVHGRRSIAVLDDQHIGPQATFKVRRDDQAAPVPGTVLIMSPVYNSSDREIAALYMDTSTDEYVLNASDTQRTALSLAKASIPSSQNSEDSDVAVFLQTMISSNSSSTPVPHCATYDPNPAQAEPMKMTPCDNTTTADAHRSQVFAYNERTGAIRPMTLLEDEGPNNATSPSAPSNDDNSWNSTAASNGTTSSNSTAPSNGTTSAATASSTPGTFGRIDAALTGSQNVILKFVPDDVMVEDTQDPASNGTMTTTTVTVTNTASESASTQSLSAADVTSATDEPVSSTLSSGTLTASAASGSSTTDGASPSSTSAGALKVEVISPSDSSSASTTQSTTSASSTTVASSSIDAAAVASSIASSNAAASSSSTINASSSPTSAPTAVAISGRDGVAAPKLTPASTAPYKWMFKAESR</sequence>
<proteinExistence type="predicted"/>
<evidence type="ECO:0000256" key="2">
    <source>
        <dbReference type="SAM" id="SignalP"/>
    </source>
</evidence>
<name>B0CT96_LACBS</name>
<feature type="signal peptide" evidence="2">
    <location>
        <begin position="1"/>
        <end position="27"/>
    </location>
</feature>
<feature type="compositionally biased region" description="Polar residues" evidence="1">
    <location>
        <begin position="332"/>
        <end position="347"/>
    </location>
</feature>
<organism evidence="4">
    <name type="scientific">Laccaria bicolor (strain S238N-H82 / ATCC MYA-4686)</name>
    <name type="common">Bicoloured deceiver</name>
    <name type="synonym">Laccaria laccata var. bicolor</name>
    <dbReference type="NCBI Taxonomy" id="486041"/>
    <lineage>
        <taxon>Eukaryota</taxon>
        <taxon>Fungi</taxon>
        <taxon>Dikarya</taxon>
        <taxon>Basidiomycota</taxon>
        <taxon>Agaricomycotina</taxon>
        <taxon>Agaricomycetes</taxon>
        <taxon>Agaricomycetidae</taxon>
        <taxon>Agaricales</taxon>
        <taxon>Agaricineae</taxon>
        <taxon>Hydnangiaceae</taxon>
        <taxon>Laccaria</taxon>
    </lineage>
</organism>
<protein>
    <submittedName>
        <fullName evidence="3">Predicted protein</fullName>
    </submittedName>
</protein>
<dbReference type="RefSeq" id="XP_001875014.1">
    <property type="nucleotide sequence ID" value="XM_001874979.1"/>
</dbReference>
<keyword evidence="2" id="KW-0732">Signal</keyword>
<evidence type="ECO:0000256" key="1">
    <source>
        <dbReference type="SAM" id="MobiDB-lite"/>
    </source>
</evidence>
<dbReference type="InParanoid" id="B0CT96"/>
<feature type="compositionally biased region" description="Low complexity" evidence="1">
    <location>
        <begin position="348"/>
        <end position="379"/>
    </location>
</feature>
<dbReference type="HOGENOM" id="CLU_470148_0_0_1"/>
<reference evidence="3 4" key="1">
    <citation type="journal article" date="2008" name="Nature">
        <title>The genome of Laccaria bicolor provides insights into mycorrhizal symbiosis.</title>
        <authorList>
            <person name="Martin F."/>
            <person name="Aerts A."/>
            <person name="Ahren D."/>
            <person name="Brun A."/>
            <person name="Danchin E.G.J."/>
            <person name="Duchaussoy F."/>
            <person name="Gibon J."/>
            <person name="Kohler A."/>
            <person name="Lindquist E."/>
            <person name="Pereda V."/>
            <person name="Salamov A."/>
            <person name="Shapiro H.J."/>
            <person name="Wuyts J."/>
            <person name="Blaudez D."/>
            <person name="Buee M."/>
            <person name="Brokstein P."/>
            <person name="Canbaeck B."/>
            <person name="Cohen D."/>
            <person name="Courty P.E."/>
            <person name="Coutinho P.M."/>
            <person name="Delaruelle C."/>
            <person name="Detter J.C."/>
            <person name="Deveau A."/>
            <person name="DiFazio S."/>
            <person name="Duplessis S."/>
            <person name="Fraissinet-Tachet L."/>
            <person name="Lucic E."/>
            <person name="Frey-Klett P."/>
            <person name="Fourrey C."/>
            <person name="Feussner I."/>
            <person name="Gay G."/>
            <person name="Grimwood J."/>
            <person name="Hoegger P.J."/>
            <person name="Jain P."/>
            <person name="Kilaru S."/>
            <person name="Labbe J."/>
            <person name="Lin Y.C."/>
            <person name="Legue V."/>
            <person name="Le Tacon F."/>
            <person name="Marmeisse R."/>
            <person name="Melayah D."/>
            <person name="Montanini B."/>
            <person name="Muratet M."/>
            <person name="Nehls U."/>
            <person name="Niculita-Hirzel H."/>
            <person name="Oudot-Le Secq M.P."/>
            <person name="Peter M."/>
            <person name="Quesneville H."/>
            <person name="Rajashekar B."/>
            <person name="Reich M."/>
            <person name="Rouhier N."/>
            <person name="Schmutz J."/>
            <person name="Yin T."/>
            <person name="Chalot M."/>
            <person name="Henrissat B."/>
            <person name="Kuees U."/>
            <person name="Lucas S."/>
            <person name="Van de Peer Y."/>
            <person name="Podila G.K."/>
            <person name="Polle A."/>
            <person name="Pukkila P.J."/>
            <person name="Richardson P.M."/>
            <person name="Rouze P."/>
            <person name="Sanders I.R."/>
            <person name="Stajich J.E."/>
            <person name="Tunlid A."/>
            <person name="Tuskan G."/>
            <person name="Grigoriev I.V."/>
        </authorList>
    </citation>
    <scope>NUCLEOTIDE SEQUENCE [LARGE SCALE GENOMIC DNA]</scope>
    <source>
        <strain evidence="4">S238N-H82 / ATCC MYA-4686</strain>
    </source>
</reference>
<evidence type="ECO:0000313" key="3">
    <source>
        <dbReference type="EMBL" id="EDR14455.1"/>
    </source>
</evidence>
<feature type="chain" id="PRO_5002748300" evidence="2">
    <location>
        <begin position="28"/>
        <end position="580"/>
    </location>
</feature>
<dbReference type="OrthoDB" id="3362371at2759"/>
<keyword evidence="4" id="KW-1185">Reference proteome</keyword>